<evidence type="ECO:0000259" key="9">
    <source>
        <dbReference type="PROSITE" id="PS50929"/>
    </source>
</evidence>
<evidence type="ECO:0000256" key="3">
    <source>
        <dbReference type="ARBA" id="ARBA00022741"/>
    </source>
</evidence>
<dbReference type="Pfam" id="PF00005">
    <property type="entry name" value="ABC_tran"/>
    <property type="match status" value="1"/>
</dbReference>
<accession>A0ABT9PID4</accession>
<dbReference type="InterPro" id="IPR003593">
    <property type="entry name" value="AAA+_ATPase"/>
</dbReference>
<feature type="transmembrane region" description="Helical" evidence="7">
    <location>
        <begin position="36"/>
        <end position="59"/>
    </location>
</feature>
<keyword evidence="5 7" id="KW-1133">Transmembrane helix</keyword>
<dbReference type="PANTHER" id="PTHR24221">
    <property type="entry name" value="ATP-BINDING CASSETTE SUB-FAMILY B"/>
    <property type="match status" value="1"/>
</dbReference>
<dbReference type="InterPro" id="IPR036640">
    <property type="entry name" value="ABC1_TM_sf"/>
</dbReference>
<name>A0ABT9PID4_9ACTO</name>
<dbReference type="RefSeq" id="WP_307634814.1">
    <property type="nucleotide sequence ID" value="NZ_JAUSQL010000001.1"/>
</dbReference>
<keyword evidence="11" id="KW-1185">Reference proteome</keyword>
<evidence type="ECO:0000256" key="5">
    <source>
        <dbReference type="ARBA" id="ARBA00022989"/>
    </source>
</evidence>
<dbReference type="GO" id="GO:0005524">
    <property type="term" value="F:ATP binding"/>
    <property type="evidence" value="ECO:0007669"/>
    <property type="project" value="UniProtKB-KW"/>
</dbReference>
<dbReference type="PANTHER" id="PTHR24221:SF654">
    <property type="entry name" value="ATP-BINDING CASSETTE SUB-FAMILY B MEMBER 6"/>
    <property type="match status" value="1"/>
</dbReference>
<dbReference type="Gene3D" id="3.40.50.300">
    <property type="entry name" value="P-loop containing nucleotide triphosphate hydrolases"/>
    <property type="match status" value="1"/>
</dbReference>
<proteinExistence type="predicted"/>
<dbReference type="SUPFAM" id="SSF52540">
    <property type="entry name" value="P-loop containing nucleoside triphosphate hydrolases"/>
    <property type="match status" value="1"/>
</dbReference>
<evidence type="ECO:0000256" key="1">
    <source>
        <dbReference type="ARBA" id="ARBA00004651"/>
    </source>
</evidence>
<feature type="transmembrane region" description="Helical" evidence="7">
    <location>
        <begin position="79"/>
        <end position="104"/>
    </location>
</feature>
<feature type="domain" description="ABC transmembrane type-1" evidence="9">
    <location>
        <begin position="41"/>
        <end position="318"/>
    </location>
</feature>
<organism evidence="10 11">
    <name type="scientific">Trueperella abortisuis</name>
    <dbReference type="NCBI Taxonomy" id="445930"/>
    <lineage>
        <taxon>Bacteria</taxon>
        <taxon>Bacillati</taxon>
        <taxon>Actinomycetota</taxon>
        <taxon>Actinomycetes</taxon>
        <taxon>Actinomycetales</taxon>
        <taxon>Actinomycetaceae</taxon>
        <taxon>Trueperella</taxon>
    </lineage>
</organism>
<evidence type="ECO:0000256" key="2">
    <source>
        <dbReference type="ARBA" id="ARBA00022692"/>
    </source>
</evidence>
<dbReference type="InterPro" id="IPR003439">
    <property type="entry name" value="ABC_transporter-like_ATP-bd"/>
</dbReference>
<feature type="transmembrane region" description="Helical" evidence="7">
    <location>
        <begin position="180"/>
        <end position="198"/>
    </location>
</feature>
<reference evidence="10 11" key="1">
    <citation type="submission" date="2023-07" db="EMBL/GenBank/DDBJ databases">
        <title>Sequencing the genomes of 1000 actinobacteria strains.</title>
        <authorList>
            <person name="Klenk H.-P."/>
        </authorList>
    </citation>
    <scope>NUCLEOTIDE SEQUENCE [LARGE SCALE GENOMIC DNA]</scope>
    <source>
        <strain evidence="10 11">DSM 19515</strain>
    </source>
</reference>
<dbReference type="Pfam" id="PF00664">
    <property type="entry name" value="ABC_membrane"/>
    <property type="match status" value="1"/>
</dbReference>
<dbReference type="PROSITE" id="PS50929">
    <property type="entry name" value="ABC_TM1F"/>
    <property type="match status" value="1"/>
</dbReference>
<dbReference type="Proteomes" id="UP001230145">
    <property type="component" value="Unassembled WGS sequence"/>
</dbReference>
<feature type="transmembrane region" description="Helical" evidence="7">
    <location>
        <begin position="263"/>
        <end position="286"/>
    </location>
</feature>
<feature type="domain" description="ABC transporter" evidence="8">
    <location>
        <begin position="356"/>
        <end position="588"/>
    </location>
</feature>
<dbReference type="EMBL" id="JAUSQL010000001">
    <property type="protein sequence ID" value="MDP9832476.1"/>
    <property type="molecule type" value="Genomic_DNA"/>
</dbReference>
<dbReference type="SMART" id="SM00382">
    <property type="entry name" value="AAA"/>
    <property type="match status" value="1"/>
</dbReference>
<dbReference type="Gene3D" id="1.20.1560.10">
    <property type="entry name" value="ABC transporter type 1, transmembrane domain"/>
    <property type="match status" value="1"/>
</dbReference>
<sequence length="597" mass="63984">MPKKQQNSEQAALKAANREGREALASLLAPVRSARLIANTLAVVSSVLAVFPYVALVGIGNELVTPSGGSVDPEVVKRWVMVLLSTFLARLAVYFIASLITHLADVRLGASIRRDIVARLGKTSLDWFGENTSGHVRKVVSDDVKTLHMLVAHRPVDSIVACCVPVMCGIYAFVIDWRLGLLATASIPIYALIFSILMRGVGERSVELNGYLDKVSAAMIEFVKGIAVVKTFGIVGRAHRRYADAAEDACDFMEEWNRPLTTASALTAGIVSTPVIVLMVGFVGTWLCTRGWVTPVEVIVGCLIAISLPDSITLVANMAWNYQLAGAAAKRICEARNTPMISHIEPTAKAPCGCEVVVSDTRVTYGSTIALDGVSMRCAPGTITALIGPSGAGKSTLAKLVARFVDPEAGSVKIGGVDIRSMSETQLYSLVGFVLQDALLVRASVAENIAMGRPGASREKIEEAAKRARIHDEICKLPNGYDTVIGDEVKLSGGQEQRIAIARTLLRDTPVLILDEAAAMVDPACEAQIQEAINHLVTGRTVIVIDHRPASVRGADQIVVLDHGRVQAAGKHDEIRDNECYRRLLRASAAEPEEVEA</sequence>
<feature type="transmembrane region" description="Helical" evidence="7">
    <location>
        <begin position="298"/>
        <end position="320"/>
    </location>
</feature>
<evidence type="ECO:0000313" key="11">
    <source>
        <dbReference type="Proteomes" id="UP001230145"/>
    </source>
</evidence>
<evidence type="ECO:0000256" key="7">
    <source>
        <dbReference type="SAM" id="Phobius"/>
    </source>
</evidence>
<keyword evidence="3" id="KW-0547">Nucleotide-binding</keyword>
<evidence type="ECO:0000256" key="4">
    <source>
        <dbReference type="ARBA" id="ARBA00022840"/>
    </source>
</evidence>
<dbReference type="InterPro" id="IPR039421">
    <property type="entry name" value="Type_1_exporter"/>
</dbReference>
<comment type="caution">
    <text evidence="10">The sequence shown here is derived from an EMBL/GenBank/DDBJ whole genome shotgun (WGS) entry which is preliminary data.</text>
</comment>
<keyword evidence="4 10" id="KW-0067">ATP-binding</keyword>
<protein>
    <submittedName>
        <fullName evidence="10">ATP-binding cassette subfamily B protein</fullName>
    </submittedName>
</protein>
<dbReference type="SUPFAM" id="SSF90123">
    <property type="entry name" value="ABC transporter transmembrane region"/>
    <property type="match status" value="1"/>
</dbReference>
<comment type="subcellular location">
    <subcellularLocation>
        <location evidence="1">Cell membrane</location>
        <topology evidence="1">Multi-pass membrane protein</topology>
    </subcellularLocation>
</comment>
<dbReference type="CDD" id="cd07346">
    <property type="entry name" value="ABC_6TM_exporters"/>
    <property type="match status" value="1"/>
</dbReference>
<keyword evidence="2 7" id="KW-0812">Transmembrane</keyword>
<keyword evidence="6 7" id="KW-0472">Membrane</keyword>
<evidence type="ECO:0000256" key="6">
    <source>
        <dbReference type="ARBA" id="ARBA00023136"/>
    </source>
</evidence>
<evidence type="ECO:0000313" key="10">
    <source>
        <dbReference type="EMBL" id="MDP9832476.1"/>
    </source>
</evidence>
<dbReference type="PROSITE" id="PS50893">
    <property type="entry name" value="ABC_TRANSPORTER_2"/>
    <property type="match status" value="1"/>
</dbReference>
<dbReference type="InterPro" id="IPR027417">
    <property type="entry name" value="P-loop_NTPase"/>
</dbReference>
<dbReference type="InterPro" id="IPR011527">
    <property type="entry name" value="ABC1_TM_dom"/>
</dbReference>
<gene>
    <name evidence="10" type="ORF">J2S45_001155</name>
</gene>
<evidence type="ECO:0000259" key="8">
    <source>
        <dbReference type="PROSITE" id="PS50893"/>
    </source>
</evidence>